<proteinExistence type="predicted"/>
<protein>
    <submittedName>
        <fullName evidence="1">Uncharacterized protein</fullName>
    </submittedName>
</protein>
<organism evidence="1 2">
    <name type="scientific">Hermanssonia centrifuga</name>
    <dbReference type="NCBI Taxonomy" id="98765"/>
    <lineage>
        <taxon>Eukaryota</taxon>
        <taxon>Fungi</taxon>
        <taxon>Dikarya</taxon>
        <taxon>Basidiomycota</taxon>
        <taxon>Agaricomycotina</taxon>
        <taxon>Agaricomycetes</taxon>
        <taxon>Polyporales</taxon>
        <taxon>Meruliaceae</taxon>
        <taxon>Hermanssonia</taxon>
    </lineage>
</organism>
<accession>A0A2R6QEU0</accession>
<comment type="caution">
    <text evidence="1">The sequence shown here is derived from an EMBL/GenBank/DDBJ whole genome shotgun (WGS) entry which is preliminary data.</text>
</comment>
<dbReference type="AlphaFoldDB" id="A0A2R6QEU0"/>
<evidence type="ECO:0000313" key="2">
    <source>
        <dbReference type="Proteomes" id="UP000186601"/>
    </source>
</evidence>
<dbReference type="Proteomes" id="UP000186601">
    <property type="component" value="Unassembled WGS sequence"/>
</dbReference>
<name>A0A2R6QEU0_9APHY</name>
<reference evidence="1 2" key="1">
    <citation type="submission" date="2018-02" db="EMBL/GenBank/DDBJ databases">
        <title>Genome sequence of the basidiomycete white-rot fungus Phlebia centrifuga.</title>
        <authorList>
            <person name="Granchi Z."/>
            <person name="Peng M."/>
            <person name="de Vries R.P."/>
            <person name="Hilden K."/>
            <person name="Makela M.R."/>
            <person name="Grigoriev I."/>
            <person name="Riley R."/>
        </authorList>
    </citation>
    <scope>NUCLEOTIDE SEQUENCE [LARGE SCALE GENOMIC DNA]</scope>
    <source>
        <strain evidence="1 2">FBCC195</strain>
    </source>
</reference>
<dbReference type="EMBL" id="MLYV02000357">
    <property type="protein sequence ID" value="PSS06848.1"/>
    <property type="molecule type" value="Genomic_DNA"/>
</dbReference>
<sequence length="221" mass="25160">MSVHLDPLWDYCLISPDTLSAHKLSTLAICQKEEIPEEVGEGWEVVKVLRRPLSIDEYEWSSILLEFHMVGQISREGCFVQTWHPSGRDPRTDILFRLERRPHDPAARIQWKKNIKKLQSALNHVQHLTESSIGTSTLFTEAAHPWDQKLCCIGMQLHNDPLDTVGYPIQNANEEQIMLANVSEIPFGVAVRVIFRLTCVKVPSIGNGLFAFARITFISFV</sequence>
<keyword evidence="2" id="KW-1185">Reference proteome</keyword>
<evidence type="ECO:0000313" key="1">
    <source>
        <dbReference type="EMBL" id="PSS06848.1"/>
    </source>
</evidence>
<gene>
    <name evidence="1" type="ORF">PHLCEN_2v3567</name>
</gene>